<dbReference type="InterPro" id="IPR006164">
    <property type="entry name" value="DNA_bd_Ku70/Ku80"/>
</dbReference>
<evidence type="ECO:0000256" key="1">
    <source>
        <dbReference type="ARBA" id="ARBA00023125"/>
    </source>
</evidence>
<dbReference type="GO" id="GO:0006303">
    <property type="term" value="P:double-strand break repair via nonhomologous end joining"/>
    <property type="evidence" value="ECO:0007669"/>
    <property type="project" value="UniProtKB-UniRule"/>
</dbReference>
<keyword evidence="2" id="KW-0227">DNA damage</keyword>
<protein>
    <recommendedName>
        <fullName evidence="2">Non-homologous end joining protein Ku</fullName>
    </recommendedName>
</protein>
<dbReference type="OrthoDB" id="9795084at2"/>
<dbReference type="HAMAP" id="MF_01875">
    <property type="entry name" value="Prokaryotic_Ku"/>
    <property type="match status" value="1"/>
</dbReference>
<gene>
    <name evidence="2" type="primary">ku</name>
    <name evidence="5" type="ORF">D4L85_22820</name>
</gene>
<comment type="function">
    <text evidence="2">With LigD forms a non-homologous end joining (NHEJ) DNA repair enzyme, which repairs dsDNA breaks with reduced fidelity. Binds linear dsDNA with 5'- and 3'- overhangs but not closed circular dsDNA nor ssDNA. Recruits and stimulates the ligase activity of LigD.</text>
</comment>
<dbReference type="NCBIfam" id="TIGR02772">
    <property type="entry name" value="Ku_bact"/>
    <property type="match status" value="1"/>
</dbReference>
<dbReference type="Pfam" id="PF02735">
    <property type="entry name" value="Ku"/>
    <property type="match status" value="1"/>
</dbReference>
<dbReference type="SUPFAM" id="SSF100939">
    <property type="entry name" value="SPOC domain-like"/>
    <property type="match status" value="1"/>
</dbReference>
<dbReference type="PANTHER" id="PTHR41251:SF1">
    <property type="entry name" value="NON-HOMOLOGOUS END JOINING PROTEIN KU"/>
    <property type="match status" value="1"/>
</dbReference>
<dbReference type="RefSeq" id="WP_119756477.1">
    <property type="nucleotide sequence ID" value="NZ_CP032382.1"/>
</dbReference>
<comment type="similarity">
    <text evidence="2">Belongs to the prokaryotic Ku family.</text>
</comment>
<evidence type="ECO:0000259" key="4">
    <source>
        <dbReference type="SMART" id="SM00559"/>
    </source>
</evidence>
<feature type="domain" description="Ku" evidence="4">
    <location>
        <begin position="53"/>
        <end position="182"/>
    </location>
</feature>
<dbReference type="PIRSF" id="PIRSF006493">
    <property type="entry name" value="Prok_Ku"/>
    <property type="match status" value="1"/>
</dbReference>
<dbReference type="GO" id="GO:0006310">
    <property type="term" value="P:DNA recombination"/>
    <property type="evidence" value="ECO:0007669"/>
    <property type="project" value="UniProtKB-KW"/>
</dbReference>
<dbReference type="PANTHER" id="PTHR41251">
    <property type="entry name" value="NON-HOMOLOGOUS END JOINING PROTEIN KU"/>
    <property type="match status" value="1"/>
</dbReference>
<dbReference type="AlphaFoldDB" id="A0A385SWR7"/>
<dbReference type="GO" id="GO:0003690">
    <property type="term" value="F:double-stranded DNA binding"/>
    <property type="evidence" value="ECO:0007669"/>
    <property type="project" value="UniProtKB-UniRule"/>
</dbReference>
<accession>A0A385SWR7</accession>
<evidence type="ECO:0000313" key="5">
    <source>
        <dbReference type="EMBL" id="AYB33238.1"/>
    </source>
</evidence>
<dbReference type="SMART" id="SM00559">
    <property type="entry name" value="Ku78"/>
    <property type="match status" value="1"/>
</dbReference>
<feature type="compositionally biased region" description="Basic and acidic residues" evidence="3">
    <location>
        <begin position="255"/>
        <end position="281"/>
    </location>
</feature>
<comment type="subunit">
    <text evidence="2">Homodimer. Interacts with LigD.</text>
</comment>
<evidence type="ECO:0000256" key="3">
    <source>
        <dbReference type="SAM" id="MobiDB-lite"/>
    </source>
</evidence>
<proteinExistence type="inferred from homology"/>
<dbReference type="Proteomes" id="UP000266183">
    <property type="component" value="Chromosome"/>
</dbReference>
<feature type="region of interest" description="Disordered" evidence="3">
    <location>
        <begin position="255"/>
        <end position="288"/>
    </location>
</feature>
<keyword evidence="2" id="KW-0234">DNA repair</keyword>
<dbReference type="KEGG" id="chk:D4L85_22820"/>
<dbReference type="EMBL" id="CP032382">
    <property type="protein sequence ID" value="AYB33238.1"/>
    <property type="molecule type" value="Genomic_DNA"/>
</dbReference>
<dbReference type="InterPro" id="IPR009187">
    <property type="entry name" value="Prok_Ku"/>
</dbReference>
<organism evidence="5 6">
    <name type="scientific">Chryseolinea soli</name>
    <dbReference type="NCBI Taxonomy" id="2321403"/>
    <lineage>
        <taxon>Bacteria</taxon>
        <taxon>Pseudomonadati</taxon>
        <taxon>Bacteroidota</taxon>
        <taxon>Cytophagia</taxon>
        <taxon>Cytophagales</taxon>
        <taxon>Fulvivirgaceae</taxon>
        <taxon>Chryseolinea</taxon>
    </lineage>
</organism>
<keyword evidence="6" id="KW-1185">Reference proteome</keyword>
<evidence type="ECO:0000313" key="6">
    <source>
        <dbReference type="Proteomes" id="UP000266183"/>
    </source>
</evidence>
<reference evidence="6" key="1">
    <citation type="submission" date="2018-09" db="EMBL/GenBank/DDBJ databases">
        <title>Chryseolinea sp. KIS68-18 isolated from soil.</title>
        <authorList>
            <person name="Weon H.-Y."/>
            <person name="Kwon S.-W."/>
            <person name="Lee S.A."/>
        </authorList>
    </citation>
    <scope>NUCLEOTIDE SEQUENCE [LARGE SCALE GENOMIC DNA]</scope>
    <source>
        <strain evidence="6">KIS68-18</strain>
    </source>
</reference>
<keyword evidence="2" id="KW-0233">DNA recombination</keyword>
<evidence type="ECO:0000256" key="2">
    <source>
        <dbReference type="HAMAP-Rule" id="MF_01875"/>
    </source>
</evidence>
<dbReference type="InterPro" id="IPR016194">
    <property type="entry name" value="SPOC-like_C_dom_sf"/>
</dbReference>
<dbReference type="Gene3D" id="2.40.290.10">
    <property type="match status" value="1"/>
</dbReference>
<keyword evidence="1 2" id="KW-0238">DNA-binding</keyword>
<sequence length="288" mass="32208">MRAIWKGHIQFSLVTIPVRIYNAIDTGQTISFNLLSKEGHNPVSYEKKDKVTGQTLRQEDIVKGYQYETGQYVIIDNEDFAKVKLKSEKVIEIEGFVDASEVHPTLFETPYYIGPDGDIAAKTYGLLSETLKQSGKIAVGKVVLRDRETPLLLAPFEGGIVMYRLRYPSEVRSMREVPQLLEVKADKEQLKLAKTLVDSMTTKFANIEMKDHYYSALMNIIDAKIAGKEVVIVEEEEPKVVDIMTALKASIDAAKKPMEKAKGTTAAKAEKASEKTAEKTKTKSRKAS</sequence>
<name>A0A385SWR7_9BACT</name>